<dbReference type="Pfam" id="PF02784">
    <property type="entry name" value="Orn_Arg_deC_N"/>
    <property type="match status" value="1"/>
</dbReference>
<dbReference type="GO" id="GO:0030170">
    <property type="term" value="F:pyridoxal phosphate binding"/>
    <property type="evidence" value="ECO:0007669"/>
    <property type="project" value="UniProtKB-UniRule"/>
</dbReference>
<feature type="binding site" evidence="5">
    <location>
        <position position="405"/>
    </location>
    <ligand>
        <name>substrate</name>
    </ligand>
</feature>
<dbReference type="PRINTS" id="PR01181">
    <property type="entry name" value="DAPDCRBXLASE"/>
</dbReference>
<feature type="binding site" evidence="5">
    <location>
        <position position="345"/>
    </location>
    <ligand>
        <name>substrate</name>
    </ligand>
</feature>
<evidence type="ECO:0000256" key="8">
    <source>
        <dbReference type="RuleBase" id="RU003738"/>
    </source>
</evidence>
<reference evidence="11" key="1">
    <citation type="submission" date="2016-11" db="EMBL/GenBank/DDBJ databases">
        <title>Dehalogenimonas formicexedens sp. nov., a chlorinated alkane respiring bacterium isolated from contaminated groundwater.</title>
        <authorList>
            <person name="Key T.A."/>
            <person name="Bowman K.S."/>
            <person name="Lee I."/>
            <person name="Chun J."/>
            <person name="Albuquerque L."/>
            <person name="da Costa M.S."/>
            <person name="Rainey F.A."/>
            <person name="Moe W.M."/>
        </authorList>
    </citation>
    <scope>NUCLEOTIDE SEQUENCE [LARGE SCALE GENOMIC DNA]</scope>
    <source>
        <strain evidence="11">NSZ-14</strain>
    </source>
</reference>
<dbReference type="STRING" id="1839801.Dform_00683"/>
<feature type="binding site" evidence="5">
    <location>
        <position position="263"/>
    </location>
    <ligand>
        <name>pyridoxal 5'-phosphate</name>
        <dbReference type="ChEBI" id="CHEBI:597326"/>
    </ligand>
</feature>
<dbReference type="NCBIfam" id="TIGR01048">
    <property type="entry name" value="lysA"/>
    <property type="match status" value="1"/>
</dbReference>
<dbReference type="PANTHER" id="PTHR43727:SF2">
    <property type="entry name" value="GROUP IV DECARBOXYLASE"/>
    <property type="match status" value="1"/>
</dbReference>
<feature type="modified residue" description="N6-(pyridoxal phosphate)lysine" evidence="5 7">
    <location>
        <position position="83"/>
    </location>
</feature>
<accession>A0A1P8F6G6</accession>
<dbReference type="Gene3D" id="3.20.20.10">
    <property type="entry name" value="Alanine racemase"/>
    <property type="match status" value="1"/>
</dbReference>
<dbReference type="KEGG" id="dfo:Dform_00683"/>
<evidence type="ECO:0000256" key="6">
    <source>
        <dbReference type="NCBIfam" id="TIGR01048"/>
    </source>
</evidence>
<dbReference type="InterPro" id="IPR009006">
    <property type="entry name" value="Ala_racemase/Decarboxylase_C"/>
</dbReference>
<evidence type="ECO:0000256" key="2">
    <source>
        <dbReference type="ARBA" id="ARBA00022793"/>
    </source>
</evidence>
<feature type="binding site" evidence="5">
    <location>
        <begin position="305"/>
        <end position="308"/>
    </location>
    <ligand>
        <name>pyridoxal 5'-phosphate</name>
        <dbReference type="ChEBI" id="CHEBI:597326"/>
    </ligand>
</feature>
<dbReference type="InterPro" id="IPR002986">
    <property type="entry name" value="DAP_deCOOHase_LysA"/>
</dbReference>
<dbReference type="PROSITE" id="PS00878">
    <property type="entry name" value="ODR_DC_2_1"/>
    <property type="match status" value="1"/>
</dbReference>
<dbReference type="Gene3D" id="2.40.37.10">
    <property type="entry name" value="Lyase, Ornithine Decarboxylase, Chain A, domain 1"/>
    <property type="match status" value="1"/>
</dbReference>
<dbReference type="Proteomes" id="UP000185934">
    <property type="component" value="Chromosome"/>
</dbReference>
<keyword evidence="5" id="KW-0028">Amino-acid biosynthesis</keyword>
<evidence type="ECO:0000256" key="3">
    <source>
        <dbReference type="ARBA" id="ARBA00022898"/>
    </source>
</evidence>
<comment type="subunit">
    <text evidence="5">Homodimer.</text>
</comment>
<dbReference type="InterPro" id="IPR029066">
    <property type="entry name" value="PLP-binding_barrel"/>
</dbReference>
<feature type="binding site" evidence="5">
    <location>
        <position position="405"/>
    </location>
    <ligand>
        <name>pyridoxal 5'-phosphate</name>
        <dbReference type="ChEBI" id="CHEBI:597326"/>
    </ligand>
</feature>
<keyword evidence="2 5" id="KW-0210">Decarboxylase</keyword>
<dbReference type="UniPathway" id="UPA00034">
    <property type="reaction ID" value="UER00027"/>
</dbReference>
<dbReference type="GO" id="GO:0008836">
    <property type="term" value="F:diaminopimelate decarboxylase activity"/>
    <property type="evidence" value="ECO:0007669"/>
    <property type="project" value="UniProtKB-UniRule"/>
</dbReference>
<comment type="pathway">
    <text evidence="5 8">Amino-acid biosynthesis; L-lysine biosynthesis via DAP pathway; L-lysine from DL-2,6-diaminopimelate: step 1/1.</text>
</comment>
<evidence type="ECO:0000259" key="9">
    <source>
        <dbReference type="Pfam" id="PF02784"/>
    </source>
</evidence>
<protein>
    <recommendedName>
        <fullName evidence="5 6">Diaminopimelate decarboxylase</fullName>
        <shortName evidence="5">DAP decarboxylase</shortName>
        <shortName evidence="5">DAPDC</shortName>
        <ecNumber evidence="5 6">4.1.1.20</ecNumber>
    </recommendedName>
</protein>
<gene>
    <name evidence="5 10" type="primary">lysA</name>
    <name evidence="10" type="ORF">Dform_00683</name>
</gene>
<evidence type="ECO:0000313" key="11">
    <source>
        <dbReference type="Proteomes" id="UP000185934"/>
    </source>
</evidence>
<evidence type="ECO:0000313" key="10">
    <source>
        <dbReference type="EMBL" id="APV44038.1"/>
    </source>
</evidence>
<dbReference type="InterPro" id="IPR022644">
    <property type="entry name" value="De-COase2_N"/>
</dbReference>
<evidence type="ECO:0000256" key="5">
    <source>
        <dbReference type="HAMAP-Rule" id="MF_02120"/>
    </source>
</evidence>
<evidence type="ECO:0000256" key="7">
    <source>
        <dbReference type="PIRSR" id="PIRSR600183-50"/>
    </source>
</evidence>
<feature type="active site" description="Proton donor" evidence="7">
    <location>
        <position position="376"/>
    </location>
</feature>
<feature type="binding site" evidence="5">
    <location>
        <position position="349"/>
    </location>
    <ligand>
        <name>substrate</name>
    </ligand>
</feature>
<dbReference type="InterPro" id="IPR000183">
    <property type="entry name" value="Orn/DAP/Arg_de-COase"/>
</dbReference>
<proteinExistence type="inferred from homology"/>
<evidence type="ECO:0000256" key="1">
    <source>
        <dbReference type="ARBA" id="ARBA00001933"/>
    </source>
</evidence>
<feature type="binding site" evidence="5">
    <location>
        <position position="308"/>
    </location>
    <ligand>
        <name>substrate</name>
    </ligand>
</feature>
<keyword evidence="4 5" id="KW-0456">Lyase</keyword>
<feature type="domain" description="Orn/DAP/Arg decarboxylase 2 N-terminal" evidence="9">
    <location>
        <begin position="56"/>
        <end position="312"/>
    </location>
</feature>
<comment type="similarity">
    <text evidence="5">Belongs to the Orn/Lys/Arg decarboxylase class-II family. LysA subfamily.</text>
</comment>
<keyword evidence="5 8" id="KW-0457">Lysine biosynthesis</keyword>
<comment type="catalytic activity">
    <reaction evidence="5 8">
        <text>meso-2,6-diaminopimelate + H(+) = L-lysine + CO2</text>
        <dbReference type="Rhea" id="RHEA:15101"/>
        <dbReference type="ChEBI" id="CHEBI:15378"/>
        <dbReference type="ChEBI" id="CHEBI:16526"/>
        <dbReference type="ChEBI" id="CHEBI:32551"/>
        <dbReference type="ChEBI" id="CHEBI:57791"/>
        <dbReference type="EC" id="4.1.1.20"/>
    </reaction>
</comment>
<name>A0A1P8F6G6_9CHLR</name>
<dbReference type="CDD" id="cd06828">
    <property type="entry name" value="PLPDE_III_DapDC"/>
    <property type="match status" value="1"/>
</dbReference>
<dbReference type="EC" id="4.1.1.20" evidence="5 6"/>
<dbReference type="PRINTS" id="PR01179">
    <property type="entry name" value="ODADCRBXLASE"/>
</dbReference>
<dbReference type="AlphaFoldDB" id="A0A1P8F6G6"/>
<dbReference type="EMBL" id="CP018258">
    <property type="protein sequence ID" value="APV44038.1"/>
    <property type="molecule type" value="Genomic_DNA"/>
</dbReference>
<dbReference type="SUPFAM" id="SSF50621">
    <property type="entry name" value="Alanine racemase C-terminal domain-like"/>
    <property type="match status" value="1"/>
</dbReference>
<evidence type="ECO:0000256" key="4">
    <source>
        <dbReference type="ARBA" id="ARBA00023239"/>
    </source>
</evidence>
<comment type="cofactor">
    <cofactor evidence="1 5 7 8">
        <name>pyridoxal 5'-phosphate</name>
        <dbReference type="ChEBI" id="CHEBI:597326"/>
    </cofactor>
</comment>
<organism evidence="10 11">
    <name type="scientific">Dehalogenimonas formicexedens</name>
    <dbReference type="NCBI Taxonomy" id="1839801"/>
    <lineage>
        <taxon>Bacteria</taxon>
        <taxon>Bacillati</taxon>
        <taxon>Chloroflexota</taxon>
        <taxon>Dehalococcoidia</taxon>
        <taxon>Dehalococcoidales</taxon>
        <taxon>Dehalococcoidaceae</taxon>
        <taxon>Dehalogenimonas</taxon>
    </lineage>
</organism>
<keyword evidence="11" id="KW-1185">Reference proteome</keyword>
<keyword evidence="3 5" id="KW-0663">Pyridoxal phosphate</keyword>
<dbReference type="InterPro" id="IPR022653">
    <property type="entry name" value="De-COase2_pyr-phos_BS"/>
</dbReference>
<feature type="binding site" evidence="5">
    <location>
        <position position="377"/>
    </location>
    <ligand>
        <name>substrate</name>
    </ligand>
</feature>
<dbReference type="FunFam" id="3.20.20.10:FF:000003">
    <property type="entry name" value="Diaminopimelate decarboxylase"/>
    <property type="match status" value="1"/>
</dbReference>
<dbReference type="PANTHER" id="PTHR43727">
    <property type="entry name" value="DIAMINOPIMELATE DECARBOXYLASE"/>
    <property type="match status" value="1"/>
</dbReference>
<dbReference type="GO" id="GO:0009089">
    <property type="term" value="P:lysine biosynthetic process via diaminopimelate"/>
    <property type="evidence" value="ECO:0007669"/>
    <property type="project" value="UniProtKB-UniRule"/>
</dbReference>
<comment type="function">
    <text evidence="5">Specifically catalyzes the decarboxylation of meso-diaminopimelate (meso-DAP) to L-lysine.</text>
</comment>
<dbReference type="SUPFAM" id="SSF51419">
    <property type="entry name" value="PLP-binding barrel"/>
    <property type="match status" value="1"/>
</dbReference>
<dbReference type="HAMAP" id="MF_02120">
    <property type="entry name" value="LysA"/>
    <property type="match status" value="1"/>
</dbReference>
<sequence length="447" mass="48648">MTASCGIAIMGGMKNAPLFFPLGSTIDDNGHLRIGGLDAVELAKEYGTPLYVFDENDIRERCREFKREFAGRYPATHIAFAGKACLNKAIAKVVASEGFGLDVVSGGELEIARSAGFPTNQIYFHGNNKSDAELEMALEYKVGRIVVDNFYELSRLDAMAARRGVKADIMFRIKPGIDPHTHAKITTGNIDSKFGFGLDDAADAVARAMKCGNLKLTGFHYHIGSQIFEIQPFLDALKTTLEFMARMKRELGFITEELDAGGGYAVQYLSGAQPPAIGEYAEAIVSLLRSECHRLGLALPKLSVEPGRATVARSAVALYTVGAIKDIPGVRCYACVDGGMADNIRPALYCSQYEPYLANRMADYADQTYTIAGRFCESGDILANDVKLPEVKPGDILVMPVSGAYSIPMSSNYNAFCRPAVVMVKDGQARIIKRRETVEDLLRTDLG</sequence>